<dbReference type="GO" id="GO:0005085">
    <property type="term" value="F:guanyl-nucleotide exchange factor activity"/>
    <property type="evidence" value="ECO:0007669"/>
    <property type="project" value="InterPro"/>
</dbReference>
<reference evidence="9" key="1">
    <citation type="journal article" date="2017" name="bioRxiv">
        <title>Comparative analysis of the genomes of Stylophora pistillata and Acropora digitifera provides evidence for extensive differences between species of corals.</title>
        <authorList>
            <person name="Voolstra C.R."/>
            <person name="Li Y."/>
            <person name="Liew Y.J."/>
            <person name="Baumgarten S."/>
            <person name="Zoccola D."/>
            <person name="Flot J.-F."/>
            <person name="Tambutte S."/>
            <person name="Allemand D."/>
            <person name="Aranda M."/>
        </authorList>
    </citation>
    <scope>NUCLEOTIDE SEQUENCE [LARGE SCALE GENOMIC DNA]</scope>
</reference>
<dbReference type="InterPro" id="IPR000219">
    <property type="entry name" value="DH_dom"/>
</dbReference>
<feature type="compositionally biased region" description="Basic and acidic residues" evidence="4">
    <location>
        <begin position="584"/>
        <end position="603"/>
    </location>
</feature>
<dbReference type="GO" id="GO:0035025">
    <property type="term" value="P:positive regulation of Rho protein signal transduction"/>
    <property type="evidence" value="ECO:0007669"/>
    <property type="project" value="TreeGrafter"/>
</dbReference>
<evidence type="ECO:0000259" key="7">
    <source>
        <dbReference type="PROSITE" id="PS50011"/>
    </source>
</evidence>
<dbReference type="InterPro" id="IPR035899">
    <property type="entry name" value="DBL_dom_sf"/>
</dbReference>
<comment type="caution">
    <text evidence="8">The sequence shown here is derived from an EMBL/GenBank/DDBJ whole genome shotgun (WGS) entry which is preliminary data.</text>
</comment>
<feature type="domain" description="DH" evidence="6">
    <location>
        <begin position="1299"/>
        <end position="1490"/>
    </location>
</feature>
<feature type="coiled-coil region" evidence="3">
    <location>
        <begin position="1466"/>
        <end position="1500"/>
    </location>
</feature>
<feature type="compositionally biased region" description="Low complexity" evidence="4">
    <location>
        <begin position="604"/>
        <end position="613"/>
    </location>
</feature>
<dbReference type="GO" id="GO:0004672">
    <property type="term" value="F:protein kinase activity"/>
    <property type="evidence" value="ECO:0007669"/>
    <property type="project" value="InterPro"/>
</dbReference>
<feature type="region of interest" description="Disordered" evidence="4">
    <location>
        <begin position="802"/>
        <end position="888"/>
    </location>
</feature>
<feature type="region of interest" description="Disordered" evidence="4">
    <location>
        <begin position="1025"/>
        <end position="1044"/>
    </location>
</feature>
<feature type="compositionally biased region" description="Polar residues" evidence="4">
    <location>
        <begin position="857"/>
        <end position="868"/>
    </location>
</feature>
<dbReference type="PANTHER" id="PTHR46006:SF5">
    <property type="entry name" value="DH DOMAIN-CONTAINING PROTEIN"/>
    <property type="match status" value="1"/>
</dbReference>
<feature type="compositionally biased region" description="Polar residues" evidence="4">
    <location>
        <begin position="365"/>
        <end position="376"/>
    </location>
</feature>
<organism evidence="8 9">
    <name type="scientific">Stylophora pistillata</name>
    <name type="common">Smooth cauliflower coral</name>
    <dbReference type="NCBI Taxonomy" id="50429"/>
    <lineage>
        <taxon>Eukaryota</taxon>
        <taxon>Metazoa</taxon>
        <taxon>Cnidaria</taxon>
        <taxon>Anthozoa</taxon>
        <taxon>Hexacorallia</taxon>
        <taxon>Scleractinia</taxon>
        <taxon>Astrocoeniina</taxon>
        <taxon>Pocilloporidae</taxon>
        <taxon>Stylophora</taxon>
    </lineage>
</organism>
<dbReference type="SUPFAM" id="SSF50729">
    <property type="entry name" value="PH domain-like"/>
    <property type="match status" value="1"/>
</dbReference>
<dbReference type="InterPro" id="IPR011009">
    <property type="entry name" value="Kinase-like_dom_sf"/>
</dbReference>
<gene>
    <name evidence="8" type="primary">myoM</name>
    <name evidence="8" type="ORF">AWC38_SpisGene7857</name>
</gene>
<dbReference type="Pfam" id="PF00069">
    <property type="entry name" value="Pkinase"/>
    <property type="match status" value="1"/>
</dbReference>
<evidence type="ECO:0000313" key="8">
    <source>
        <dbReference type="EMBL" id="PFX27437.1"/>
    </source>
</evidence>
<proteinExistence type="predicted"/>
<feature type="compositionally biased region" description="Low complexity" evidence="4">
    <location>
        <begin position="562"/>
        <end position="583"/>
    </location>
</feature>
<dbReference type="SUPFAM" id="SSF48065">
    <property type="entry name" value="DBL homology domain (DH-domain)"/>
    <property type="match status" value="1"/>
</dbReference>
<feature type="compositionally biased region" description="Basic and acidic residues" evidence="4">
    <location>
        <begin position="1175"/>
        <end position="1194"/>
    </location>
</feature>
<feature type="region of interest" description="Disordered" evidence="4">
    <location>
        <begin position="904"/>
        <end position="1002"/>
    </location>
</feature>
<comment type="subcellular location">
    <subcellularLocation>
        <location evidence="1">Cytoplasm</location>
    </subcellularLocation>
</comment>
<feature type="compositionally biased region" description="Polar residues" evidence="4">
    <location>
        <begin position="947"/>
        <end position="963"/>
    </location>
</feature>
<evidence type="ECO:0000256" key="4">
    <source>
        <dbReference type="SAM" id="MobiDB-lite"/>
    </source>
</evidence>
<feature type="region of interest" description="Disordered" evidence="4">
    <location>
        <begin position="1073"/>
        <end position="1094"/>
    </location>
</feature>
<dbReference type="PROSITE" id="PS50011">
    <property type="entry name" value="PROTEIN_KINASE_DOM"/>
    <property type="match status" value="1"/>
</dbReference>
<dbReference type="Gene3D" id="3.30.200.20">
    <property type="entry name" value="Phosphorylase Kinase, domain 1"/>
    <property type="match status" value="1"/>
</dbReference>
<feature type="compositionally biased region" description="Polar residues" evidence="4">
    <location>
        <begin position="916"/>
        <end position="940"/>
    </location>
</feature>
<dbReference type="Gene3D" id="1.20.900.10">
    <property type="entry name" value="Dbl homology (DH) domain"/>
    <property type="match status" value="1"/>
</dbReference>
<dbReference type="PROSITE" id="PS50003">
    <property type="entry name" value="PH_DOMAIN"/>
    <property type="match status" value="1"/>
</dbReference>
<dbReference type="GO" id="GO:0005737">
    <property type="term" value="C:cytoplasm"/>
    <property type="evidence" value="ECO:0007669"/>
    <property type="project" value="UniProtKB-SubCell"/>
</dbReference>
<keyword evidence="3" id="KW-0175">Coiled coil</keyword>
<name>A0A2B4SFU4_STYPI</name>
<evidence type="ECO:0000256" key="2">
    <source>
        <dbReference type="ARBA" id="ARBA00022490"/>
    </source>
</evidence>
<dbReference type="Proteomes" id="UP000225706">
    <property type="component" value="Unassembled WGS sequence"/>
</dbReference>
<evidence type="ECO:0000259" key="5">
    <source>
        <dbReference type="PROSITE" id="PS50003"/>
    </source>
</evidence>
<dbReference type="SMART" id="SM00220">
    <property type="entry name" value="S_TKc"/>
    <property type="match status" value="1"/>
</dbReference>
<keyword evidence="9" id="KW-1185">Reference proteome</keyword>
<dbReference type="InterPro" id="IPR051480">
    <property type="entry name" value="Endocytic_GEF_Adapter"/>
</dbReference>
<dbReference type="PROSITE" id="PS50010">
    <property type="entry name" value="DH_2"/>
    <property type="match status" value="1"/>
</dbReference>
<feature type="region of interest" description="Disordered" evidence="4">
    <location>
        <begin position="259"/>
        <end position="286"/>
    </location>
</feature>
<evidence type="ECO:0000256" key="3">
    <source>
        <dbReference type="SAM" id="Coils"/>
    </source>
</evidence>
<dbReference type="OrthoDB" id="5973771at2759"/>
<dbReference type="InterPro" id="IPR001849">
    <property type="entry name" value="PH_domain"/>
</dbReference>
<feature type="compositionally biased region" description="Basic and acidic residues" evidence="4">
    <location>
        <begin position="802"/>
        <end position="816"/>
    </location>
</feature>
<dbReference type="InterPro" id="IPR000719">
    <property type="entry name" value="Prot_kinase_dom"/>
</dbReference>
<feature type="region of interest" description="Disordered" evidence="4">
    <location>
        <begin position="716"/>
        <end position="747"/>
    </location>
</feature>
<dbReference type="Pfam" id="PF00621">
    <property type="entry name" value="RhoGEF"/>
    <property type="match status" value="1"/>
</dbReference>
<evidence type="ECO:0000256" key="1">
    <source>
        <dbReference type="ARBA" id="ARBA00004496"/>
    </source>
</evidence>
<dbReference type="CDD" id="cd00160">
    <property type="entry name" value="RhoGEF"/>
    <property type="match status" value="1"/>
</dbReference>
<dbReference type="SMART" id="SM00325">
    <property type="entry name" value="RhoGEF"/>
    <property type="match status" value="1"/>
</dbReference>
<dbReference type="STRING" id="50429.A0A2B4SFU4"/>
<feature type="region of interest" description="Disordered" evidence="4">
    <location>
        <begin position="352"/>
        <end position="376"/>
    </location>
</feature>
<evidence type="ECO:0000259" key="6">
    <source>
        <dbReference type="PROSITE" id="PS50010"/>
    </source>
</evidence>
<feature type="region of interest" description="Disordered" evidence="4">
    <location>
        <begin position="1169"/>
        <end position="1205"/>
    </location>
</feature>
<feature type="compositionally biased region" description="Basic and acidic residues" evidence="4">
    <location>
        <begin position="617"/>
        <end position="634"/>
    </location>
</feature>
<dbReference type="EMBL" id="LSMT01000103">
    <property type="protein sequence ID" value="PFX27437.1"/>
    <property type="molecule type" value="Genomic_DNA"/>
</dbReference>
<evidence type="ECO:0000313" key="9">
    <source>
        <dbReference type="Proteomes" id="UP000225706"/>
    </source>
</evidence>
<feature type="compositionally biased region" description="Basic and acidic residues" evidence="4">
    <location>
        <begin position="525"/>
        <end position="539"/>
    </location>
</feature>
<dbReference type="Gene3D" id="1.10.510.10">
    <property type="entry name" value="Transferase(Phosphotransferase) domain 1"/>
    <property type="match status" value="1"/>
</dbReference>
<dbReference type="SUPFAM" id="SSF56112">
    <property type="entry name" value="Protein kinase-like (PK-like)"/>
    <property type="match status" value="1"/>
</dbReference>
<feature type="domain" description="Protein kinase" evidence="7">
    <location>
        <begin position="12"/>
        <end position="274"/>
    </location>
</feature>
<feature type="compositionally biased region" description="Polar residues" evidence="4">
    <location>
        <begin position="261"/>
        <end position="286"/>
    </location>
</feature>
<accession>A0A2B4SFU4</accession>
<sequence>MIDGKIYGTDCFEVELFLQRNEFSKLYQVKSKEDGKIYLMEVSPRDANSRAPVSPYVQLTKTLLSSFWVSLRFAFQTRSKFYFILDFAGGQTLSRKLKFYGGKIPEPLARFYAAEIVVALEELHSFRLAYKDLDLDAVYVDSEGHIKLWRSFCGKLYWVHGECICSLAGFFHGDPCNNNHNLTNEFDFQEDWKALGTVINAILTGDNNQWTSENPALSASASDLISRLRRGDISRADQIQSHPFFKGIIWHEVRTRKARPSVSTDKGSNSSPVQTNPSAGYSPTGANITNLPSSFYRPHSLSHHSDPGDTRYLKSAPDYMVHESGLCSGFSTPDLRSINQVTPFLRHHTSLPPRDMYYHYGNPGYPSTTPRDFQSSPVQRRLASRSLSDLSALNGHDDAFVPNPQTTLNETFIYSNHELAPQYARTFYTQPGNHSGVLNGDYALRSTGSFPDLRSNVGPFTSCHYTSHDGRSSPTPSGYIDYSSCTEPPLRGTFMLPHQTLRYPYSDIGVSSLDNFSVIGLRRWERSSTRDSENHRGSSEPENNPRGNPHSLHSERSAIDASSSPGKNPSNKSSTQQSSSQRSDFTKKNDSDRTSTNTTRERSSTLTRTLSLSDMEEGTKHTTPKEVRETRRDSLPIGVSNAREKYPLARVPIPSFREFKQRNLLEDTKNKPLIEKKDANDGESQRSPRADSKTESKSKIEMREKLKERLSSLYESSKDISAQNSTRKLSTSYKLNSSNGVTSEKSSLIKSSDLTETKGSITKDIKDLGGSRKISRGRRESPFSKNEVIHNLMLKYGLYEKGGHKRGDGSRADAKDIGSSTDKVSSRENQRNNKNLKHISSAAKSENVLSREERRTQNYSQLKESTPRGSAISDRKTATAATFESKKSAAERFRELRRKHVLQNDSEDSRAAERLTLTSRGKTLERNSVVTASITENGKQTPRRGKNQNNSGEIQGGDHTSTPAGLRKANSKVEEGSMALYENTAKRNVDSKSNNNSETSIQGECSIGLRGTSRAILCATKFKRAANKGSRKSNDSPLPDKKKLGDIITKNDSATKIVVEKMQDGNSIEIKRDESLGKRSPNTGRRDFRTNGKLRKGGIHTSMLSVASNACLTDSEVDDTISLYSKMDSLDSERETRGRRWESFHSNISADSGSAHMFEFDTDSNTTEFEEEVFDDRGSEDEHPKSEAEVERTDSGVGGDMGQGPVRRSWEEIVMKSSEHWSVVAASARHWQELARRKKANDDEMTTARKRSSVHSITEDMVECPDCLKHYVPAIISEEQKDNSKEPEICPKCKDRKVERKEAIIELVQTEINYGNDLQILKEEFYLPMQSGGILSPENLAAIFLNLQELLEVNSKFCAKLQKSLEKSVAKGDEEFSNVNVGSIFLESVDFFQAYEIYCSKQTTASALLESLQKKTELLRIFLNVTCRENPKCRKMDLNSFILAPVQRIMKYPLLLSRICKATPRRNQDREKLKMAQRRIEEQLNKINALNTAVESRQKRYRASQQLGRSDSLDKLQMKKMASDILNWTIEEMELLMHGVFQITIHEFGASWNRRSSKKALSVCALFCVRGHSEFVRINSDDEGECEDLLFPGEGEVTDAAVVLLRKKMSGKYTLFKEPLFLDMCVIYKECELKDAFEIVLMGKETYRFRASTSRDYRRWLKYLRLESKELGSWKRRRNGLPNIMIKNL</sequence>
<feature type="compositionally biased region" description="Polar residues" evidence="4">
    <location>
        <begin position="991"/>
        <end position="1002"/>
    </location>
</feature>
<dbReference type="PANTHER" id="PTHR46006">
    <property type="entry name" value="RHO GUANINE NUCLEOTIDE EXCHANGE FACTOR AT 64C, ISOFORM A"/>
    <property type="match status" value="1"/>
</dbReference>
<feature type="domain" description="PH" evidence="5">
    <location>
        <begin position="1637"/>
        <end position="1669"/>
    </location>
</feature>
<dbReference type="GO" id="GO:0005524">
    <property type="term" value="F:ATP binding"/>
    <property type="evidence" value="ECO:0007669"/>
    <property type="project" value="InterPro"/>
</dbReference>
<feature type="compositionally biased region" description="Basic and acidic residues" evidence="4">
    <location>
        <begin position="1032"/>
        <end position="1044"/>
    </location>
</feature>
<protein>
    <submittedName>
        <fullName evidence="8">Myosin-M heavy chain</fullName>
    </submittedName>
</protein>
<keyword evidence="2" id="KW-0963">Cytoplasm</keyword>
<feature type="region of interest" description="Disordered" evidence="4">
    <location>
        <begin position="662"/>
        <end position="702"/>
    </location>
</feature>
<feature type="region of interest" description="Disordered" evidence="4">
    <location>
        <begin position="525"/>
        <end position="640"/>
    </location>
</feature>